<dbReference type="AlphaFoldDB" id="A0AAW0AUV6"/>
<comment type="caution">
    <text evidence="2">The sequence shown here is derived from an EMBL/GenBank/DDBJ whole genome shotgun (WGS) entry which is preliminary data.</text>
</comment>
<organism evidence="2 3">
    <name type="scientific">Favolaschia claudopus</name>
    <dbReference type="NCBI Taxonomy" id="2862362"/>
    <lineage>
        <taxon>Eukaryota</taxon>
        <taxon>Fungi</taxon>
        <taxon>Dikarya</taxon>
        <taxon>Basidiomycota</taxon>
        <taxon>Agaricomycotina</taxon>
        <taxon>Agaricomycetes</taxon>
        <taxon>Agaricomycetidae</taxon>
        <taxon>Agaricales</taxon>
        <taxon>Marasmiineae</taxon>
        <taxon>Mycenaceae</taxon>
        <taxon>Favolaschia</taxon>
    </lineage>
</organism>
<evidence type="ECO:0000313" key="3">
    <source>
        <dbReference type="Proteomes" id="UP001362999"/>
    </source>
</evidence>
<evidence type="ECO:0000256" key="1">
    <source>
        <dbReference type="SAM" id="SignalP"/>
    </source>
</evidence>
<keyword evidence="3" id="KW-1185">Reference proteome</keyword>
<reference evidence="2 3" key="1">
    <citation type="journal article" date="2024" name="J Genomics">
        <title>Draft genome sequencing and assembly of Favolaschia claudopus CIRM-BRFM 2984 isolated from oak limbs.</title>
        <authorList>
            <person name="Navarro D."/>
            <person name="Drula E."/>
            <person name="Chaduli D."/>
            <person name="Cazenave R."/>
            <person name="Ahrendt S."/>
            <person name="Wang J."/>
            <person name="Lipzen A."/>
            <person name="Daum C."/>
            <person name="Barry K."/>
            <person name="Grigoriev I.V."/>
            <person name="Favel A."/>
            <person name="Rosso M.N."/>
            <person name="Martin F."/>
        </authorList>
    </citation>
    <scope>NUCLEOTIDE SEQUENCE [LARGE SCALE GENOMIC DNA]</scope>
    <source>
        <strain evidence="2 3">CIRM-BRFM 2984</strain>
    </source>
</reference>
<name>A0AAW0AUV6_9AGAR</name>
<gene>
    <name evidence="2" type="ORF">R3P38DRAFT_3275486</name>
</gene>
<feature type="chain" id="PRO_5043956660" evidence="1">
    <location>
        <begin position="18"/>
        <end position="182"/>
    </location>
</feature>
<protein>
    <submittedName>
        <fullName evidence="2">Uncharacterized protein</fullName>
    </submittedName>
</protein>
<dbReference type="EMBL" id="JAWWNJ010000049">
    <property type="protein sequence ID" value="KAK7016915.1"/>
    <property type="molecule type" value="Genomic_DNA"/>
</dbReference>
<evidence type="ECO:0000313" key="2">
    <source>
        <dbReference type="EMBL" id="KAK7016915.1"/>
    </source>
</evidence>
<sequence length="182" mass="19718">MKFPSTVFAALVGIASAQQTNQSGFDTWDTLRLSPDSAFHFQLLILLGMSTYRGADVADVLGAANAIVPGNFTSFNATFAELATLKQAQALATKNKVSARDTFFQAASYWRYADFFNHGNRIAVPIGIQVSKPSVSRYVQVSKSKLPSCSSCIAFVGILSAFIVQSLCYDFNLFTVTTDRAS</sequence>
<dbReference type="Gene3D" id="1.20.1440.110">
    <property type="entry name" value="acylaminoacyl peptidase"/>
    <property type="match status" value="1"/>
</dbReference>
<keyword evidence="1" id="KW-0732">Signal</keyword>
<accession>A0AAW0AUV6</accession>
<proteinExistence type="predicted"/>
<feature type="signal peptide" evidence="1">
    <location>
        <begin position="1"/>
        <end position="17"/>
    </location>
</feature>
<dbReference type="Proteomes" id="UP001362999">
    <property type="component" value="Unassembled WGS sequence"/>
</dbReference>